<evidence type="ECO:0000259" key="2">
    <source>
        <dbReference type="Pfam" id="PF14371"/>
    </source>
</evidence>
<feature type="compositionally biased region" description="Low complexity" evidence="1">
    <location>
        <begin position="237"/>
        <end position="262"/>
    </location>
</feature>
<protein>
    <recommendedName>
        <fullName evidence="2">DUF4412 domain-containing protein</fullName>
    </recommendedName>
</protein>
<gene>
    <name evidence="3" type="ordered locus">Sfum_1927</name>
</gene>
<accession>A0LJL0</accession>
<evidence type="ECO:0000256" key="1">
    <source>
        <dbReference type="SAM" id="MobiDB-lite"/>
    </source>
</evidence>
<dbReference type="RefSeq" id="WP_011698782.1">
    <property type="nucleotide sequence ID" value="NC_008554.1"/>
</dbReference>
<dbReference type="InParanoid" id="A0LJL0"/>
<keyword evidence="4" id="KW-1185">Reference proteome</keyword>
<sequence precursor="true">MFHRQWRVSAPLVVLIVLFAASTAFCDLSWESEKVTDNVPGQEDGTTIQKNYYTSHASRVEMGDGTVMIMDFQKMMMYRLNAQERTYSEVNLSEMGVPRDVPAEDRERMKKMMGDLMMSFSVTPTDETKTIEGYKCRKYLVSFMRVNSEYWLSKDVNGYDELKKIGAGLSKYYRQNPMLQQLDITGMMDKLDGFPVMTKTEIMEGSMTTVLKKVDVKTLSPDLFTVPAGYTLQKAESQQQGQGRMPPSQPPQSSQPQPRRGY</sequence>
<dbReference type="eggNOG" id="ENOG5031GBD">
    <property type="taxonomic scope" value="Bacteria"/>
</dbReference>
<proteinExistence type="predicted"/>
<dbReference type="OrthoDB" id="5424397at2"/>
<dbReference type="Pfam" id="PF14371">
    <property type="entry name" value="DUF4412"/>
    <property type="match status" value="1"/>
</dbReference>
<reference evidence="3 4" key="1">
    <citation type="submission" date="2006-10" db="EMBL/GenBank/DDBJ databases">
        <title>Complete sequence of Syntrophobacter fumaroxidans MPOB.</title>
        <authorList>
            <consortium name="US DOE Joint Genome Institute"/>
            <person name="Copeland A."/>
            <person name="Lucas S."/>
            <person name="Lapidus A."/>
            <person name="Barry K."/>
            <person name="Detter J.C."/>
            <person name="Glavina del Rio T."/>
            <person name="Hammon N."/>
            <person name="Israni S."/>
            <person name="Pitluck S."/>
            <person name="Goltsman E.G."/>
            <person name="Martinez M."/>
            <person name="Schmutz J."/>
            <person name="Larimer F."/>
            <person name="Land M."/>
            <person name="Hauser L."/>
            <person name="Kyrpides N."/>
            <person name="Kim E."/>
            <person name="Boone D.R."/>
            <person name="Brockman F."/>
            <person name="Culley D."/>
            <person name="Ferry J."/>
            <person name="Gunsalus R."/>
            <person name="McInerney M.J."/>
            <person name="Morrison M."/>
            <person name="Plugge C."/>
            <person name="Rohlin L."/>
            <person name="Scholten J."/>
            <person name="Sieber J."/>
            <person name="Stams A.J.M."/>
            <person name="Worm P."/>
            <person name="Henstra A.M."/>
            <person name="Richardson P."/>
        </authorList>
    </citation>
    <scope>NUCLEOTIDE SEQUENCE [LARGE SCALE GENOMIC DNA]</scope>
    <source>
        <strain evidence="4">DSM 10017 / MPOB</strain>
    </source>
</reference>
<name>A0LJL0_SYNFM</name>
<dbReference type="EMBL" id="CP000478">
    <property type="protein sequence ID" value="ABK17612.1"/>
    <property type="molecule type" value="Genomic_DNA"/>
</dbReference>
<dbReference type="InterPro" id="IPR025524">
    <property type="entry name" value="DUF4412"/>
</dbReference>
<dbReference type="HOGENOM" id="CLU_1159603_0_0_7"/>
<dbReference type="AlphaFoldDB" id="A0LJL0"/>
<dbReference type="Proteomes" id="UP000001784">
    <property type="component" value="Chromosome"/>
</dbReference>
<evidence type="ECO:0000313" key="3">
    <source>
        <dbReference type="EMBL" id="ABK17612.1"/>
    </source>
</evidence>
<dbReference type="KEGG" id="sfu:Sfum_1927"/>
<evidence type="ECO:0000313" key="4">
    <source>
        <dbReference type="Proteomes" id="UP000001784"/>
    </source>
</evidence>
<organism evidence="3 4">
    <name type="scientific">Syntrophobacter fumaroxidans (strain DSM 10017 / MPOB)</name>
    <dbReference type="NCBI Taxonomy" id="335543"/>
    <lineage>
        <taxon>Bacteria</taxon>
        <taxon>Pseudomonadati</taxon>
        <taxon>Thermodesulfobacteriota</taxon>
        <taxon>Syntrophobacteria</taxon>
        <taxon>Syntrophobacterales</taxon>
        <taxon>Syntrophobacteraceae</taxon>
        <taxon>Syntrophobacter</taxon>
    </lineage>
</organism>
<feature type="domain" description="DUF4412" evidence="2">
    <location>
        <begin position="58"/>
        <end position="230"/>
    </location>
</feature>
<feature type="region of interest" description="Disordered" evidence="1">
    <location>
        <begin position="231"/>
        <end position="262"/>
    </location>
</feature>
<dbReference type="STRING" id="335543.Sfum_1927"/>